<keyword evidence="1" id="KW-1133">Transmembrane helix</keyword>
<dbReference type="RefSeq" id="WP_311651843.1">
    <property type="nucleotide sequence ID" value="NZ_JAVRIB010000003.1"/>
</dbReference>
<reference evidence="2 3" key="1">
    <citation type="submission" date="2023-09" db="EMBL/GenBank/DDBJ databases">
        <authorList>
            <person name="Rey-Velasco X."/>
        </authorList>
    </citation>
    <scope>NUCLEOTIDE SEQUENCE [LARGE SCALE GENOMIC DNA]</scope>
    <source>
        <strain evidence="2 3">W335</strain>
    </source>
</reference>
<keyword evidence="1" id="KW-0472">Membrane</keyword>
<accession>A0ABU3BXT5</accession>
<protein>
    <submittedName>
        <fullName evidence="2">DUF6691 family protein</fullName>
    </submittedName>
</protein>
<evidence type="ECO:0000313" key="2">
    <source>
        <dbReference type="EMBL" id="MDT0634098.1"/>
    </source>
</evidence>
<dbReference type="EMBL" id="JAVRIB010000003">
    <property type="protein sequence ID" value="MDT0634098.1"/>
    <property type="molecule type" value="Genomic_DNA"/>
</dbReference>
<proteinExistence type="predicted"/>
<feature type="transmembrane region" description="Helical" evidence="1">
    <location>
        <begin position="45"/>
        <end position="62"/>
    </location>
</feature>
<keyword evidence="1" id="KW-0812">Transmembrane</keyword>
<dbReference type="InterPro" id="IPR046513">
    <property type="entry name" value="DUF6691"/>
</dbReference>
<evidence type="ECO:0000256" key="1">
    <source>
        <dbReference type="SAM" id="Phobius"/>
    </source>
</evidence>
<keyword evidence="3" id="KW-1185">Reference proteome</keyword>
<dbReference type="Pfam" id="PF20398">
    <property type="entry name" value="DUF6691"/>
    <property type="match status" value="1"/>
</dbReference>
<gene>
    <name evidence="2" type="ORF">RM532_03925</name>
</gene>
<name>A0ABU3BXT5_9GAMM</name>
<evidence type="ECO:0000313" key="3">
    <source>
        <dbReference type="Proteomes" id="UP001251857"/>
    </source>
</evidence>
<sequence length="146" mass="15325">MARHLIALIAGGIFGFGLSLSHMVDPNKVLDFLDLPGTWDPSLALVMGGALAVTAVTFPLILRRPMPLFDQRFHMPTTTAVDTRLLGGAALFGLGWGLSGYCPGPALGAIVVNWQEGVPFVAAVVIGGMAVDFYELSRTARATADG</sequence>
<organism evidence="2 3">
    <name type="scientific">Spectribacter hydrogenoxidans</name>
    <dbReference type="NCBI Taxonomy" id="3075608"/>
    <lineage>
        <taxon>Bacteria</taxon>
        <taxon>Pseudomonadati</taxon>
        <taxon>Pseudomonadota</taxon>
        <taxon>Gammaproteobacteria</taxon>
        <taxon>Salinisphaerales</taxon>
        <taxon>Salinisphaeraceae</taxon>
        <taxon>Spectribacter</taxon>
    </lineage>
</organism>
<dbReference type="Proteomes" id="UP001251857">
    <property type="component" value="Unassembled WGS sequence"/>
</dbReference>
<comment type="caution">
    <text evidence="2">The sequence shown here is derived from an EMBL/GenBank/DDBJ whole genome shotgun (WGS) entry which is preliminary data.</text>
</comment>